<feature type="domain" description="S1 motif" evidence="9">
    <location>
        <begin position="201"/>
        <end position="272"/>
    </location>
</feature>
<dbReference type="Pfam" id="PF00271">
    <property type="entry name" value="Helicase_C"/>
    <property type="match status" value="1"/>
</dbReference>
<dbReference type="Gene3D" id="1.10.10.2130">
    <property type="entry name" value="DEAH helicase family, winged-helix domain"/>
    <property type="match status" value="1"/>
</dbReference>
<name>A0A8I2Z265_9AGAM</name>
<keyword evidence="4" id="KW-0347">Helicase</keyword>
<proteinExistence type="predicted"/>
<dbReference type="EC" id="3.6.4.13" evidence="1"/>
<dbReference type="PANTHER" id="PTHR18934:SF85">
    <property type="entry name" value="ATP-DEPENDENT RNA HELICASE DHX8"/>
    <property type="match status" value="1"/>
</dbReference>
<evidence type="ECO:0000256" key="8">
    <source>
        <dbReference type="SAM" id="MobiDB-lite"/>
    </source>
</evidence>
<dbReference type="CDD" id="cd05684">
    <property type="entry name" value="S1_DHX8_helicase"/>
    <property type="match status" value="1"/>
</dbReference>
<dbReference type="Gene3D" id="3.40.50.300">
    <property type="entry name" value="P-loop containing nucleotide triphosphate hydrolases"/>
    <property type="match status" value="2"/>
</dbReference>
<keyword evidence="3 12" id="KW-0378">Hydrolase</keyword>
<evidence type="ECO:0000256" key="7">
    <source>
        <dbReference type="ARBA" id="ARBA00047984"/>
    </source>
</evidence>
<evidence type="ECO:0000259" key="11">
    <source>
        <dbReference type="PROSITE" id="PS51194"/>
    </source>
</evidence>
<gene>
    <name evidence="12" type="ORF">JVT61DRAFT_5357</name>
</gene>
<protein>
    <recommendedName>
        <fullName evidence="1">RNA helicase</fullName>
        <ecNumber evidence="1">3.6.4.13</ecNumber>
    </recommendedName>
</protein>
<dbReference type="Gene3D" id="2.40.50.140">
    <property type="entry name" value="Nucleic acid-binding proteins"/>
    <property type="match status" value="1"/>
</dbReference>
<dbReference type="EMBL" id="JAGFBS010000002">
    <property type="protein sequence ID" value="KAG6380962.1"/>
    <property type="molecule type" value="Genomic_DNA"/>
</dbReference>
<keyword evidence="2" id="KW-0547">Nucleotide-binding</keyword>
<feature type="domain" description="Helicase C-terminal" evidence="11">
    <location>
        <begin position="689"/>
        <end position="869"/>
    </location>
</feature>
<keyword evidence="6" id="KW-0508">mRNA splicing</keyword>
<evidence type="ECO:0000256" key="5">
    <source>
        <dbReference type="ARBA" id="ARBA00022840"/>
    </source>
</evidence>
<comment type="catalytic activity">
    <reaction evidence="7">
        <text>ATP + H2O = ADP + phosphate + H(+)</text>
        <dbReference type="Rhea" id="RHEA:13065"/>
        <dbReference type="ChEBI" id="CHEBI:15377"/>
        <dbReference type="ChEBI" id="CHEBI:15378"/>
        <dbReference type="ChEBI" id="CHEBI:30616"/>
        <dbReference type="ChEBI" id="CHEBI:43474"/>
        <dbReference type="ChEBI" id="CHEBI:456216"/>
        <dbReference type="EC" id="3.6.4.13"/>
    </reaction>
</comment>
<dbReference type="GO" id="GO:0003724">
    <property type="term" value="F:RNA helicase activity"/>
    <property type="evidence" value="ECO:0007669"/>
    <property type="project" value="UniProtKB-EC"/>
</dbReference>
<evidence type="ECO:0000259" key="10">
    <source>
        <dbReference type="PROSITE" id="PS51192"/>
    </source>
</evidence>
<dbReference type="CDD" id="cd18791">
    <property type="entry name" value="SF2_C_RHA"/>
    <property type="match status" value="1"/>
</dbReference>
<dbReference type="Pfam" id="PF00575">
    <property type="entry name" value="S1"/>
    <property type="match status" value="1"/>
</dbReference>
<keyword evidence="5" id="KW-0067">ATP-binding</keyword>
<dbReference type="PROSITE" id="PS51194">
    <property type="entry name" value="HELICASE_CTER"/>
    <property type="match status" value="1"/>
</dbReference>
<evidence type="ECO:0000313" key="12">
    <source>
        <dbReference type="EMBL" id="KAG6380962.1"/>
    </source>
</evidence>
<dbReference type="GO" id="GO:0005524">
    <property type="term" value="F:ATP binding"/>
    <property type="evidence" value="ECO:0007669"/>
    <property type="project" value="UniProtKB-KW"/>
</dbReference>
<comment type="caution">
    <text evidence="12">The sequence shown here is derived from an EMBL/GenBank/DDBJ whole genome shotgun (WGS) entry which is preliminary data.</text>
</comment>
<dbReference type="PROSITE" id="PS51192">
    <property type="entry name" value="HELICASE_ATP_BIND_1"/>
    <property type="match status" value="1"/>
</dbReference>
<dbReference type="FunFam" id="3.40.50.300:FF:000191">
    <property type="entry name" value="Pre-mRNA-splicing factor ATP-dependent RNA helicase"/>
    <property type="match status" value="1"/>
</dbReference>
<evidence type="ECO:0000256" key="4">
    <source>
        <dbReference type="ARBA" id="ARBA00022806"/>
    </source>
</evidence>
<keyword evidence="13" id="KW-1185">Reference proteome</keyword>
<dbReference type="PROSITE" id="PS00690">
    <property type="entry name" value="DEAH_ATP_HELICASE"/>
    <property type="match status" value="1"/>
</dbReference>
<dbReference type="GO" id="GO:0003723">
    <property type="term" value="F:RNA binding"/>
    <property type="evidence" value="ECO:0007669"/>
    <property type="project" value="TreeGrafter"/>
</dbReference>
<sequence length="901" mass="100695">MADDLYNLELLSLISRITQEIYNYIAVNDKVLAEYVVDLHGQSSSLKDFKDKLNGALPDSAIENIDRLILSLHPKHKKKSKELANILPGSHADAHNQMETDKQKRLFPGLSLPDQETSKDVLMQEVDDMMAQFEGAAKKTVRVEKREESQALSRQKDRSRSRSPPRRRSRSPDRGRSYDTRRDYRHGGRDRTQLDERPVLFKIYNGRVSGLKDFGAFVQLEGVAGRVEGMVHVSNIQQGARANSASDLLSRGQQVKVKAMSLAGNRIGLSMKDVDQVSGRDLTPHLRIKSEAEMEEERQRAAQASSGANAVPLRSRDEYPVRSAKRLTSPERWEIKQLISSGVIDASEYPDLDEDFSNPVARAEVEEELDVEIREEEPPFLAGQTKRTLDLSPVKIIKAPDGSMNRAAIGGAALAKERRELRQQEVNERADSEARDFSAPWLDPMAKDSERIFAQDLRSNLRDQKAGEVPKWRESTFNKATTYGEFTTLSIQDQRKSLPIFKLREPLLQAIGDHQVLIVVGDTGSGKTTQMVQYLAEAGYADKGRIGCTQPRRVAAMSVAKRVSEEVGCRLGQEVGYTIRFEDCTSPETKIKYMTDGMLQRESVIDPLCSQYSVVMLDEAHERTIATDVLFGLLKKAVKKRPELKLIVTSATLDAEKFSKYFFGCPIFTIPGRTYPVEMLYTKEPETDYLDASLITVMQIHLSEPPGDVLLFLTGQEEIDTACEILFERMKALGPKVPELIILPIYSALPSEVQSRVFEPTPPGARKVVIATNVAETSLTIPGIYYVIDPGFSKQNAYDPRLGMDSLVVMPISQAQARQRAGRAGRTGPGKCYRLYTEAAYRNEMLPSSIPDIQRTNLASTILLLKAMGINDLLSFDFMDPPPAANDAYRPRGTVCSLGTR</sequence>
<dbReference type="SUPFAM" id="SSF52540">
    <property type="entry name" value="P-loop containing nucleoside triphosphate hydrolases"/>
    <property type="match status" value="1"/>
</dbReference>
<evidence type="ECO:0000256" key="3">
    <source>
        <dbReference type="ARBA" id="ARBA00022801"/>
    </source>
</evidence>
<dbReference type="PANTHER" id="PTHR18934">
    <property type="entry name" value="ATP-DEPENDENT RNA HELICASE"/>
    <property type="match status" value="1"/>
</dbReference>
<dbReference type="InterPro" id="IPR027417">
    <property type="entry name" value="P-loop_NTPase"/>
</dbReference>
<dbReference type="SMART" id="SM00487">
    <property type="entry name" value="DEXDc"/>
    <property type="match status" value="1"/>
</dbReference>
<dbReference type="InterPro" id="IPR014001">
    <property type="entry name" value="Helicase_ATP-bd"/>
</dbReference>
<dbReference type="SMART" id="SM00316">
    <property type="entry name" value="S1"/>
    <property type="match status" value="1"/>
</dbReference>
<dbReference type="FunFam" id="3.40.50.300:FF:000101">
    <property type="entry name" value="Pre-mRNA-splicing factor ATP-dependent RNA helicase"/>
    <property type="match status" value="1"/>
</dbReference>
<dbReference type="InterPro" id="IPR012340">
    <property type="entry name" value="NA-bd_OB-fold"/>
</dbReference>
<dbReference type="InterPro" id="IPR002464">
    <property type="entry name" value="DNA/RNA_helicase_DEAH_CS"/>
</dbReference>
<dbReference type="GO" id="GO:0000390">
    <property type="term" value="P:spliceosomal complex disassembly"/>
    <property type="evidence" value="ECO:0007669"/>
    <property type="project" value="TreeGrafter"/>
</dbReference>
<dbReference type="AlphaFoldDB" id="A0A8I2Z265"/>
<dbReference type="InterPro" id="IPR049621">
    <property type="entry name" value="S1_DHX8_helicase"/>
</dbReference>
<feature type="domain" description="Helicase ATP-binding" evidence="10">
    <location>
        <begin position="508"/>
        <end position="671"/>
    </location>
</feature>
<feature type="compositionally biased region" description="Basic and acidic residues" evidence="8">
    <location>
        <begin position="170"/>
        <end position="191"/>
    </location>
</feature>
<dbReference type="Proteomes" id="UP000683000">
    <property type="component" value="Unassembled WGS sequence"/>
</dbReference>
<dbReference type="GO" id="GO:0016787">
    <property type="term" value="F:hydrolase activity"/>
    <property type="evidence" value="ECO:0007669"/>
    <property type="project" value="UniProtKB-KW"/>
</dbReference>
<evidence type="ECO:0000259" key="9">
    <source>
        <dbReference type="PROSITE" id="PS50126"/>
    </source>
</evidence>
<dbReference type="OrthoDB" id="10253254at2759"/>
<dbReference type="FunFam" id="1.10.10.2130:FF:000001">
    <property type="entry name" value="Pre-mRNA-splicing factor ATP-dependent RNA helicase"/>
    <property type="match status" value="1"/>
</dbReference>
<dbReference type="GO" id="GO:0071013">
    <property type="term" value="C:catalytic step 2 spliceosome"/>
    <property type="evidence" value="ECO:0007669"/>
    <property type="project" value="TreeGrafter"/>
</dbReference>
<evidence type="ECO:0000313" key="13">
    <source>
        <dbReference type="Proteomes" id="UP000683000"/>
    </source>
</evidence>
<dbReference type="FunFam" id="2.40.50.140:FF:000061">
    <property type="entry name" value="ATP-dependent RNA helicase DHX8"/>
    <property type="match status" value="1"/>
</dbReference>
<evidence type="ECO:0000256" key="1">
    <source>
        <dbReference type="ARBA" id="ARBA00012552"/>
    </source>
</evidence>
<dbReference type="SMART" id="SM00490">
    <property type="entry name" value="HELICc"/>
    <property type="match status" value="1"/>
</dbReference>
<dbReference type="InterPro" id="IPR011545">
    <property type="entry name" value="DEAD/DEAH_box_helicase_dom"/>
</dbReference>
<dbReference type="PROSITE" id="PS50126">
    <property type="entry name" value="S1"/>
    <property type="match status" value="1"/>
</dbReference>
<accession>A0A8I2Z265</accession>
<feature type="region of interest" description="Disordered" evidence="8">
    <location>
        <begin position="137"/>
        <end position="191"/>
    </location>
</feature>
<dbReference type="SUPFAM" id="SSF50249">
    <property type="entry name" value="Nucleic acid-binding proteins"/>
    <property type="match status" value="1"/>
</dbReference>
<reference evidence="12" key="1">
    <citation type="submission" date="2021-03" db="EMBL/GenBank/DDBJ databases">
        <title>Evolutionary innovations through gain and loss of genes in the ectomycorrhizal Boletales.</title>
        <authorList>
            <person name="Wu G."/>
            <person name="Miyauchi S."/>
            <person name="Morin E."/>
            <person name="Yang Z.-L."/>
            <person name="Xu J."/>
            <person name="Martin F.M."/>
        </authorList>
    </citation>
    <scope>NUCLEOTIDE SEQUENCE</scope>
    <source>
        <strain evidence="12">BR01</strain>
    </source>
</reference>
<dbReference type="InterPro" id="IPR042035">
    <property type="entry name" value="DEAH_win-hel_dom"/>
</dbReference>
<dbReference type="InterPro" id="IPR003029">
    <property type="entry name" value="S1_domain"/>
</dbReference>
<dbReference type="Pfam" id="PF00270">
    <property type="entry name" value="DEAD"/>
    <property type="match status" value="1"/>
</dbReference>
<evidence type="ECO:0000256" key="2">
    <source>
        <dbReference type="ARBA" id="ARBA00022741"/>
    </source>
</evidence>
<keyword evidence="6" id="KW-0507">mRNA processing</keyword>
<dbReference type="InterPro" id="IPR001650">
    <property type="entry name" value="Helicase_C-like"/>
</dbReference>
<evidence type="ECO:0000256" key="6">
    <source>
        <dbReference type="ARBA" id="ARBA00023187"/>
    </source>
</evidence>
<feature type="compositionally biased region" description="Basic and acidic residues" evidence="8">
    <location>
        <begin position="141"/>
        <end position="160"/>
    </location>
</feature>
<organism evidence="12 13">
    <name type="scientific">Boletus reticuloceps</name>
    <dbReference type="NCBI Taxonomy" id="495285"/>
    <lineage>
        <taxon>Eukaryota</taxon>
        <taxon>Fungi</taxon>
        <taxon>Dikarya</taxon>
        <taxon>Basidiomycota</taxon>
        <taxon>Agaricomycotina</taxon>
        <taxon>Agaricomycetes</taxon>
        <taxon>Agaricomycetidae</taxon>
        <taxon>Boletales</taxon>
        <taxon>Boletineae</taxon>
        <taxon>Boletaceae</taxon>
        <taxon>Boletoideae</taxon>
        <taxon>Boletus</taxon>
    </lineage>
</organism>